<dbReference type="InterPro" id="IPR003607">
    <property type="entry name" value="HD/PDEase_dom"/>
</dbReference>
<dbReference type="CDD" id="cd00077">
    <property type="entry name" value="HDc"/>
    <property type="match status" value="1"/>
</dbReference>
<sequence length="92" mass="10656">MLKQIDLFKEIAPIVLHHHENYDGTGYPNRLRGEEIPLGSRIIAVVEDFTNILYNNKNIENSLPDKEVLNKFFSFTGKKYDPKVIKALKEII</sequence>
<accession>A0A101I0E6</accession>
<evidence type="ECO:0000313" key="3">
    <source>
        <dbReference type="Proteomes" id="UP000053467"/>
    </source>
</evidence>
<evidence type="ECO:0000313" key="2">
    <source>
        <dbReference type="EMBL" id="KUK85545.1"/>
    </source>
</evidence>
<keyword evidence="2" id="KW-0378">Hydrolase</keyword>
<dbReference type="InterPro" id="IPR052020">
    <property type="entry name" value="Cyclic_di-GMP/3'3'-cGAMP_PDE"/>
</dbReference>
<dbReference type="Proteomes" id="UP000053467">
    <property type="component" value="Unassembled WGS sequence"/>
</dbReference>
<gene>
    <name evidence="2" type="ORF">XE03_1994</name>
</gene>
<feature type="domain" description="HD-GYP" evidence="1">
    <location>
        <begin position="1"/>
        <end position="92"/>
    </location>
</feature>
<proteinExistence type="predicted"/>
<protein>
    <submittedName>
        <fullName evidence="2">Metal dependent phosphohydrolase</fullName>
    </submittedName>
</protein>
<comment type="caution">
    <text evidence="2">The sequence shown here is derived from an EMBL/GenBank/DDBJ whole genome shotgun (WGS) entry which is preliminary data.</text>
</comment>
<dbReference type="PROSITE" id="PS51832">
    <property type="entry name" value="HD_GYP"/>
    <property type="match status" value="1"/>
</dbReference>
<dbReference type="SUPFAM" id="SSF109604">
    <property type="entry name" value="HD-domain/PDEase-like"/>
    <property type="match status" value="1"/>
</dbReference>
<name>A0A101I0E6_UNCT6</name>
<reference evidence="3" key="1">
    <citation type="journal article" date="2015" name="MBio">
        <title>Genome-Resolved Metagenomic Analysis Reveals Roles for Candidate Phyla and Other Microbial Community Members in Biogeochemical Transformations in Oil Reservoirs.</title>
        <authorList>
            <person name="Hu P."/>
            <person name="Tom L."/>
            <person name="Singh A."/>
            <person name="Thomas B.C."/>
            <person name="Baker B.J."/>
            <person name="Piceno Y.M."/>
            <person name="Andersen G.L."/>
            <person name="Banfield J.F."/>
        </authorList>
    </citation>
    <scope>NUCLEOTIDE SEQUENCE [LARGE SCALE GENOMIC DNA]</scope>
</reference>
<dbReference type="Pfam" id="PF13487">
    <property type="entry name" value="HD_5"/>
    <property type="match status" value="1"/>
</dbReference>
<dbReference type="PANTHER" id="PTHR45228">
    <property type="entry name" value="CYCLIC DI-GMP PHOSPHODIESTERASE TM_0186-RELATED"/>
    <property type="match status" value="1"/>
</dbReference>
<organism evidence="2 3">
    <name type="scientific">candidate division TA06 bacterium 34_109</name>
    <dbReference type="NCBI Taxonomy" id="1635277"/>
    <lineage>
        <taxon>Bacteria</taxon>
        <taxon>Bacteria division TA06</taxon>
    </lineage>
</organism>
<dbReference type="GO" id="GO:0016787">
    <property type="term" value="F:hydrolase activity"/>
    <property type="evidence" value="ECO:0007669"/>
    <property type="project" value="UniProtKB-KW"/>
</dbReference>
<dbReference type="Gene3D" id="1.10.3210.10">
    <property type="entry name" value="Hypothetical protein af1432"/>
    <property type="match status" value="1"/>
</dbReference>
<dbReference type="AlphaFoldDB" id="A0A101I0E6"/>
<dbReference type="EMBL" id="LGGX01000059">
    <property type="protein sequence ID" value="KUK85545.1"/>
    <property type="molecule type" value="Genomic_DNA"/>
</dbReference>
<dbReference type="InterPro" id="IPR037522">
    <property type="entry name" value="HD_GYP_dom"/>
</dbReference>
<evidence type="ECO:0000259" key="1">
    <source>
        <dbReference type="PROSITE" id="PS51832"/>
    </source>
</evidence>